<keyword evidence="2 6" id="KW-0853">WD repeat</keyword>
<sequence>MDTVDVSDNRLKQPAQRHLENYSTEPPASAYRSGPTCRDLYSIEFNNVDPRYSNVFACVGGQKVKIFLVEEASTRGGEADEPLAKLVQEYVDHRGLVHKVHHQSGQRRDPERGEEYYCCAWSVANNGDPLLCFGGKLAIIKVVNYKSRRVVNAMQGHGNELFELKGHPTKLGIICSASKDQSVRLWNVQTGTVIMILAGLDGHKADVITADFHQLSGDRLASGAEDHTAKIWDLKRYEDLLDKSFSWEGHPSTFPTAYMQTPAFSTNPHDHYVDCVCWYGDLLLTKSTQGSIILWKPEYGADGTCDGALPLKTFKIDDINIFFVRFSVTVEGSRSLLALGNSLGKVFIWDIEAKSANPKEIVRLSAATRQPGVSKLVRRTAFSYGGRYLGCVTDNLVCVWKFL</sequence>
<dbReference type="AlphaFoldDB" id="A0A5B8MC09"/>
<evidence type="ECO:0000256" key="4">
    <source>
        <dbReference type="ARBA" id="ARBA00023015"/>
    </source>
</evidence>
<evidence type="ECO:0000313" key="9">
    <source>
        <dbReference type="Proteomes" id="UP000316726"/>
    </source>
</evidence>
<organism evidence="8 9">
    <name type="scientific">Chloropicon primus</name>
    <dbReference type="NCBI Taxonomy" id="1764295"/>
    <lineage>
        <taxon>Eukaryota</taxon>
        <taxon>Viridiplantae</taxon>
        <taxon>Chlorophyta</taxon>
        <taxon>Chloropicophyceae</taxon>
        <taxon>Chloropicales</taxon>
        <taxon>Chloropicaceae</taxon>
        <taxon>Chloropicon</taxon>
    </lineage>
</organism>
<reference evidence="8 9" key="1">
    <citation type="submission" date="2018-07" db="EMBL/GenBank/DDBJ databases">
        <title>The complete nuclear genome of the prasinophyte Chloropicon primus (CCMP1205).</title>
        <authorList>
            <person name="Pombert J.-F."/>
            <person name="Otis C."/>
            <person name="Turmel M."/>
            <person name="Lemieux C."/>
        </authorList>
    </citation>
    <scope>NUCLEOTIDE SEQUENCE [LARGE SCALE GENOMIC DNA]</scope>
    <source>
        <strain evidence="8 9">CCMP1205</strain>
    </source>
</reference>
<dbReference type="PROSITE" id="PS50082">
    <property type="entry name" value="WD_REPEATS_2"/>
    <property type="match status" value="2"/>
</dbReference>
<dbReference type="PRINTS" id="PR00320">
    <property type="entry name" value="GPROTEINBRPT"/>
</dbReference>
<dbReference type="EMBL" id="CP031034">
    <property type="protein sequence ID" value="QDZ17839.1"/>
    <property type="molecule type" value="Genomic_DNA"/>
</dbReference>
<dbReference type="PROSITE" id="PS50294">
    <property type="entry name" value="WD_REPEATS_REGION"/>
    <property type="match status" value="2"/>
</dbReference>
<dbReference type="InterPro" id="IPR001680">
    <property type="entry name" value="WD40_rpt"/>
</dbReference>
<evidence type="ECO:0000256" key="2">
    <source>
        <dbReference type="ARBA" id="ARBA00022574"/>
    </source>
</evidence>
<protein>
    <submittedName>
        <fullName evidence="8">WD40 repeat domain-containing domain</fullName>
    </submittedName>
</protein>
<evidence type="ECO:0000256" key="1">
    <source>
        <dbReference type="ARBA" id="ARBA00008075"/>
    </source>
</evidence>
<dbReference type="OrthoDB" id="7318948at2759"/>
<evidence type="ECO:0000256" key="5">
    <source>
        <dbReference type="ARBA" id="ARBA00023163"/>
    </source>
</evidence>
<name>A0A5B8MC09_9CHLO</name>
<dbReference type="InterPro" id="IPR051243">
    <property type="entry name" value="PcG_WD-repeat"/>
</dbReference>
<dbReference type="SUPFAM" id="SSF50978">
    <property type="entry name" value="WD40 repeat-like"/>
    <property type="match status" value="1"/>
</dbReference>
<feature type="region of interest" description="Disordered" evidence="7">
    <location>
        <begin position="1"/>
        <end position="30"/>
    </location>
</feature>
<dbReference type="InterPro" id="IPR020472">
    <property type="entry name" value="WD40_PAC1"/>
</dbReference>
<proteinExistence type="inferred from homology"/>
<evidence type="ECO:0000256" key="3">
    <source>
        <dbReference type="ARBA" id="ARBA00022737"/>
    </source>
</evidence>
<feature type="repeat" description="WD" evidence="6">
    <location>
        <begin position="154"/>
        <end position="196"/>
    </location>
</feature>
<dbReference type="STRING" id="1764295.A0A5B8MC09"/>
<evidence type="ECO:0000256" key="6">
    <source>
        <dbReference type="PROSITE-ProRule" id="PRU00221"/>
    </source>
</evidence>
<dbReference type="InterPro" id="IPR036322">
    <property type="entry name" value="WD40_repeat_dom_sf"/>
</dbReference>
<feature type="repeat" description="WD" evidence="6">
    <location>
        <begin position="200"/>
        <end position="242"/>
    </location>
</feature>
<accession>A0A5B8MC09</accession>
<dbReference type="Pfam" id="PF00400">
    <property type="entry name" value="WD40"/>
    <property type="match status" value="2"/>
</dbReference>
<evidence type="ECO:0000313" key="8">
    <source>
        <dbReference type="EMBL" id="QDZ17839.1"/>
    </source>
</evidence>
<keyword evidence="5" id="KW-0804">Transcription</keyword>
<evidence type="ECO:0000256" key="7">
    <source>
        <dbReference type="SAM" id="MobiDB-lite"/>
    </source>
</evidence>
<comment type="similarity">
    <text evidence="1">Belongs to the WD repeat ESC family.</text>
</comment>
<dbReference type="Gene3D" id="2.130.10.10">
    <property type="entry name" value="YVTN repeat-like/Quinoprotein amine dehydrogenase"/>
    <property type="match status" value="1"/>
</dbReference>
<keyword evidence="3" id="KW-0677">Repeat</keyword>
<dbReference type="Proteomes" id="UP000316726">
    <property type="component" value="Chromosome 1"/>
</dbReference>
<dbReference type="PANTHER" id="PTHR10253">
    <property type="entry name" value="POLYCOMB PROTEIN"/>
    <property type="match status" value="1"/>
</dbReference>
<keyword evidence="4" id="KW-0805">Transcription regulation</keyword>
<keyword evidence="9" id="KW-1185">Reference proteome</keyword>
<dbReference type="SMART" id="SM00320">
    <property type="entry name" value="WD40"/>
    <property type="match status" value="4"/>
</dbReference>
<gene>
    <name evidence="8" type="ORF">A3770_01p03570</name>
</gene>
<dbReference type="InterPro" id="IPR015943">
    <property type="entry name" value="WD40/YVTN_repeat-like_dom_sf"/>
</dbReference>
<dbReference type="InterPro" id="IPR019775">
    <property type="entry name" value="WD40_repeat_CS"/>
</dbReference>
<dbReference type="PROSITE" id="PS00678">
    <property type="entry name" value="WD_REPEATS_1"/>
    <property type="match status" value="2"/>
</dbReference>